<organism evidence="3 4">
    <name type="scientific">Acacia crassicarpa</name>
    <name type="common">northern wattle</name>
    <dbReference type="NCBI Taxonomy" id="499986"/>
    <lineage>
        <taxon>Eukaryota</taxon>
        <taxon>Viridiplantae</taxon>
        <taxon>Streptophyta</taxon>
        <taxon>Embryophyta</taxon>
        <taxon>Tracheophyta</taxon>
        <taxon>Spermatophyta</taxon>
        <taxon>Magnoliopsida</taxon>
        <taxon>eudicotyledons</taxon>
        <taxon>Gunneridae</taxon>
        <taxon>Pentapetalae</taxon>
        <taxon>rosids</taxon>
        <taxon>fabids</taxon>
        <taxon>Fabales</taxon>
        <taxon>Fabaceae</taxon>
        <taxon>Caesalpinioideae</taxon>
        <taxon>mimosoid clade</taxon>
        <taxon>Acacieae</taxon>
        <taxon>Acacia</taxon>
    </lineage>
</organism>
<dbReference type="Proteomes" id="UP001293593">
    <property type="component" value="Unassembled WGS sequence"/>
</dbReference>
<reference evidence="3" key="1">
    <citation type="submission" date="2023-10" db="EMBL/GenBank/DDBJ databases">
        <title>Chromosome-level genome of the transformable northern wattle, Acacia crassicarpa.</title>
        <authorList>
            <person name="Massaro I."/>
            <person name="Sinha N.R."/>
            <person name="Poethig S."/>
            <person name="Leichty A.R."/>
        </authorList>
    </citation>
    <scope>NUCLEOTIDE SEQUENCE</scope>
    <source>
        <strain evidence="3">Acra3RX</strain>
        <tissue evidence="3">Leaf</tissue>
    </source>
</reference>
<keyword evidence="4" id="KW-1185">Reference proteome</keyword>
<gene>
    <name evidence="3" type="ORF">QN277_009305</name>
</gene>
<accession>A0AAE1ITJ0</accession>
<evidence type="ECO:0000313" key="4">
    <source>
        <dbReference type="Proteomes" id="UP001293593"/>
    </source>
</evidence>
<proteinExistence type="predicted"/>
<comment type="caution">
    <text evidence="3">The sequence shown here is derived from an EMBL/GenBank/DDBJ whole genome shotgun (WGS) entry which is preliminary data.</text>
</comment>
<evidence type="ECO:0000256" key="1">
    <source>
        <dbReference type="SAM" id="MobiDB-lite"/>
    </source>
</evidence>
<evidence type="ECO:0000256" key="2">
    <source>
        <dbReference type="SAM" id="SignalP"/>
    </source>
</evidence>
<sequence length="67" mass="7357">MSRLYHFVMTLLMIASTLLLQCPNTSAGMTMRKLAGPLPRKPPPPIGSPHKGPIKRIIRSPPPSKNI</sequence>
<keyword evidence="2" id="KW-0732">Signal</keyword>
<feature type="signal peptide" evidence="2">
    <location>
        <begin position="1"/>
        <end position="27"/>
    </location>
</feature>
<feature type="chain" id="PRO_5042181672" evidence="2">
    <location>
        <begin position="28"/>
        <end position="67"/>
    </location>
</feature>
<name>A0AAE1ITJ0_9FABA</name>
<dbReference type="AlphaFoldDB" id="A0AAE1ITJ0"/>
<protein>
    <submittedName>
        <fullName evidence="3">Uncharacterized protein</fullName>
    </submittedName>
</protein>
<evidence type="ECO:0000313" key="3">
    <source>
        <dbReference type="EMBL" id="KAK4256442.1"/>
    </source>
</evidence>
<dbReference type="EMBL" id="JAWXYG010000013">
    <property type="protein sequence ID" value="KAK4256442.1"/>
    <property type="molecule type" value="Genomic_DNA"/>
</dbReference>
<feature type="region of interest" description="Disordered" evidence="1">
    <location>
        <begin position="29"/>
        <end position="67"/>
    </location>
</feature>